<feature type="region of interest" description="Disordered" evidence="1">
    <location>
        <begin position="63"/>
        <end position="90"/>
    </location>
</feature>
<dbReference type="EMBL" id="BAAAVV010000003">
    <property type="protein sequence ID" value="GAA3164578.1"/>
    <property type="molecule type" value="Genomic_DNA"/>
</dbReference>
<evidence type="ECO:0000313" key="2">
    <source>
        <dbReference type="EMBL" id="GAA3164578.1"/>
    </source>
</evidence>
<dbReference type="RefSeq" id="WP_344688241.1">
    <property type="nucleotide sequence ID" value="NZ_BAAAVV010000003.1"/>
</dbReference>
<comment type="caution">
    <text evidence="2">The sequence shown here is derived from an EMBL/GenBank/DDBJ whole genome shotgun (WGS) entry which is preliminary data.</text>
</comment>
<evidence type="ECO:0000256" key="1">
    <source>
        <dbReference type="SAM" id="MobiDB-lite"/>
    </source>
</evidence>
<accession>A0ABP6P462</accession>
<feature type="compositionally biased region" description="Polar residues" evidence="1">
    <location>
        <begin position="73"/>
        <end position="90"/>
    </location>
</feature>
<evidence type="ECO:0000313" key="3">
    <source>
        <dbReference type="Proteomes" id="UP001499924"/>
    </source>
</evidence>
<proteinExistence type="predicted"/>
<organism evidence="2 3">
    <name type="scientific">Blastococcus jejuensis</name>
    <dbReference type="NCBI Taxonomy" id="351224"/>
    <lineage>
        <taxon>Bacteria</taxon>
        <taxon>Bacillati</taxon>
        <taxon>Actinomycetota</taxon>
        <taxon>Actinomycetes</taxon>
        <taxon>Geodermatophilales</taxon>
        <taxon>Geodermatophilaceae</taxon>
        <taxon>Blastococcus</taxon>
    </lineage>
</organism>
<protein>
    <submittedName>
        <fullName evidence="2">Uncharacterized protein</fullName>
    </submittedName>
</protein>
<dbReference type="Proteomes" id="UP001499924">
    <property type="component" value="Unassembled WGS sequence"/>
</dbReference>
<name>A0ABP6P462_9ACTN</name>
<keyword evidence="3" id="KW-1185">Reference proteome</keyword>
<reference evidence="3" key="1">
    <citation type="journal article" date="2019" name="Int. J. Syst. Evol. Microbiol.">
        <title>The Global Catalogue of Microorganisms (GCM) 10K type strain sequencing project: providing services to taxonomists for standard genome sequencing and annotation.</title>
        <authorList>
            <consortium name="The Broad Institute Genomics Platform"/>
            <consortium name="The Broad Institute Genome Sequencing Center for Infectious Disease"/>
            <person name="Wu L."/>
            <person name="Ma J."/>
        </authorList>
    </citation>
    <scope>NUCLEOTIDE SEQUENCE [LARGE SCALE GENOMIC DNA]</scope>
    <source>
        <strain evidence="3">JCM 15614</strain>
    </source>
</reference>
<sequence length="90" mass="9325">METPASTTVIGSDNTTTVRRTLRAGALTSEVVSAPADAIAAAGEPLDYTGDAVDVAMMRAAVHPRRTAPPRSSCATLQSATRSPQSSLRR</sequence>
<gene>
    <name evidence="2" type="ORF">GCM10010531_16090</name>
</gene>